<evidence type="ECO:0000256" key="2">
    <source>
        <dbReference type="ARBA" id="ARBA00022679"/>
    </source>
</evidence>
<dbReference type="SUPFAM" id="SSF69593">
    <property type="entry name" value="Glycerol-3-phosphate (1)-acyltransferase"/>
    <property type="match status" value="1"/>
</dbReference>
<comment type="similarity">
    <text evidence="1">Belongs to the 1-acyl-sn-glycerol-3-phosphate acyltransferase family.</text>
</comment>
<keyword evidence="2" id="KW-0808">Transferase</keyword>
<sequence length="355" mass="41353">MASYILHQTECLQWHWLCYEYCHFLPIRDFRRTVPILAILVLWEGSMPGPLHRSLITHVRGILLTVPWFLYLFLADVALSLLLPLKPLAPELVYNLSSRLAGSVWSWIQFIFQRVNDARIVCSGDELPPGESAIVVANHRAWSDFYMIQALAIRSGMLGRCRYLAKRQLRLVPFLGWGLWAMGMPMVSRSWLKDKSGLDRALAGLVSRRLPTWFVIFSEATRFSQRKYQESRAWSKRTDRPQPMHLLYPRTKGFIAAVQHLREAPHIKAVYDVTILYRRGSDFQEVPTMWDTLSIPSLSKEAGYAFHVHARRFPIETLPYTDAELARWLERRWIEKGEWLEAQRQKCLARKEGAC</sequence>
<protein>
    <recommendedName>
        <fullName evidence="5">Phospholipid/glycerol acyltransferase domain-containing protein</fullName>
    </recommendedName>
</protein>
<name>A0AAE1IBU2_9HYPO</name>
<evidence type="ECO:0000256" key="1">
    <source>
        <dbReference type="ARBA" id="ARBA00008655"/>
    </source>
</evidence>
<dbReference type="RefSeq" id="XP_062754769.1">
    <property type="nucleotide sequence ID" value="XM_062900824.1"/>
</dbReference>
<dbReference type="AlphaFoldDB" id="A0AAE1IBU2"/>
<dbReference type="Pfam" id="PF16076">
    <property type="entry name" value="Acyltransf_C"/>
    <property type="match status" value="1"/>
</dbReference>
<accession>A0AAE1IBU2</accession>
<dbReference type="Pfam" id="PF01553">
    <property type="entry name" value="Acyltransferase"/>
    <property type="match status" value="1"/>
</dbReference>
<evidence type="ECO:0000259" key="5">
    <source>
        <dbReference type="SMART" id="SM00563"/>
    </source>
</evidence>
<evidence type="ECO:0000256" key="3">
    <source>
        <dbReference type="ARBA" id="ARBA00023315"/>
    </source>
</evidence>
<keyword evidence="7" id="KW-1185">Reference proteome</keyword>
<evidence type="ECO:0000313" key="6">
    <source>
        <dbReference type="EMBL" id="KAK4071192.1"/>
    </source>
</evidence>
<dbReference type="PANTHER" id="PTHR10983:SF16">
    <property type="entry name" value="LYSOCARDIOLIPIN ACYLTRANSFERASE 1"/>
    <property type="match status" value="1"/>
</dbReference>
<feature type="transmembrane region" description="Helical" evidence="4">
    <location>
        <begin position="62"/>
        <end position="83"/>
    </location>
</feature>
<dbReference type="InterPro" id="IPR032098">
    <property type="entry name" value="Acyltransf_C"/>
</dbReference>
<keyword evidence="4" id="KW-0812">Transmembrane</keyword>
<dbReference type="CDD" id="cd07990">
    <property type="entry name" value="LPLAT_LCLAT1-like"/>
    <property type="match status" value="1"/>
</dbReference>
<gene>
    <name evidence="6" type="ORF">Triagg1_6223</name>
</gene>
<dbReference type="PANTHER" id="PTHR10983">
    <property type="entry name" value="1-ACYLGLYCEROL-3-PHOSPHATE ACYLTRANSFERASE-RELATED"/>
    <property type="match status" value="1"/>
</dbReference>
<dbReference type="GO" id="GO:0012505">
    <property type="term" value="C:endomembrane system"/>
    <property type="evidence" value="ECO:0007669"/>
    <property type="project" value="TreeGrafter"/>
</dbReference>
<keyword evidence="3" id="KW-0012">Acyltransferase</keyword>
<dbReference type="InterPro" id="IPR002123">
    <property type="entry name" value="Plipid/glycerol_acylTrfase"/>
</dbReference>
<evidence type="ECO:0000256" key="4">
    <source>
        <dbReference type="SAM" id="Phobius"/>
    </source>
</evidence>
<keyword evidence="4" id="KW-1133">Transmembrane helix</keyword>
<dbReference type="GeneID" id="87920729"/>
<dbReference type="SMART" id="SM00563">
    <property type="entry name" value="PlsC"/>
    <property type="match status" value="1"/>
</dbReference>
<dbReference type="EMBL" id="JAWRVG010000024">
    <property type="protein sequence ID" value="KAK4071192.1"/>
    <property type="molecule type" value="Genomic_DNA"/>
</dbReference>
<organism evidence="6 7">
    <name type="scientific">Trichoderma aggressivum f. europaeum</name>
    <dbReference type="NCBI Taxonomy" id="173218"/>
    <lineage>
        <taxon>Eukaryota</taxon>
        <taxon>Fungi</taxon>
        <taxon>Dikarya</taxon>
        <taxon>Ascomycota</taxon>
        <taxon>Pezizomycotina</taxon>
        <taxon>Sordariomycetes</taxon>
        <taxon>Hypocreomycetidae</taxon>
        <taxon>Hypocreales</taxon>
        <taxon>Hypocreaceae</taxon>
        <taxon>Trichoderma</taxon>
    </lineage>
</organism>
<dbReference type="GO" id="GO:0016746">
    <property type="term" value="F:acyltransferase activity"/>
    <property type="evidence" value="ECO:0007669"/>
    <property type="project" value="UniProtKB-KW"/>
</dbReference>
<comment type="caution">
    <text evidence="6">The sequence shown here is derived from an EMBL/GenBank/DDBJ whole genome shotgun (WGS) entry which is preliminary data.</text>
</comment>
<dbReference type="Proteomes" id="UP001273209">
    <property type="component" value="Unassembled WGS sequence"/>
</dbReference>
<proteinExistence type="inferred from homology"/>
<keyword evidence="4" id="KW-0472">Membrane</keyword>
<reference evidence="6" key="1">
    <citation type="submission" date="2023-11" db="EMBL/GenBank/DDBJ databases">
        <title>The genome sequences of three competitors of mushroom-forming fungi.</title>
        <authorList>
            <person name="Beijen E."/>
            <person name="Ohm R.A."/>
        </authorList>
    </citation>
    <scope>NUCLEOTIDE SEQUENCE</scope>
    <source>
        <strain evidence="6">CBS 100526</strain>
    </source>
</reference>
<evidence type="ECO:0000313" key="7">
    <source>
        <dbReference type="Proteomes" id="UP001273209"/>
    </source>
</evidence>
<feature type="domain" description="Phospholipid/glycerol acyltransferase" evidence="5">
    <location>
        <begin position="133"/>
        <end position="255"/>
    </location>
</feature>